<protein>
    <submittedName>
        <fullName evidence="2">GWxTD domain-containing protein</fullName>
    </submittedName>
</protein>
<proteinExistence type="predicted"/>
<dbReference type="EMBL" id="SOII01000165">
    <property type="protein sequence ID" value="TET85047.1"/>
    <property type="molecule type" value="Genomic_DNA"/>
</dbReference>
<reference evidence="2 3" key="1">
    <citation type="submission" date="2019-03" db="EMBL/GenBank/DDBJ databases">
        <title>Metabolic potential of uncultured bacteria and archaea associated with petroleum seepage in deep-sea sediments.</title>
        <authorList>
            <person name="Dong X."/>
            <person name="Hubert C."/>
        </authorList>
    </citation>
    <scope>NUCLEOTIDE SEQUENCE [LARGE SCALE GENOMIC DNA]</scope>
    <source>
        <strain evidence="2">E29_bin25</strain>
    </source>
</reference>
<name>A0A523Y0K3_UNCAE</name>
<dbReference type="Proteomes" id="UP000315669">
    <property type="component" value="Unassembled WGS sequence"/>
</dbReference>
<sequence>MQGENMKYQTLFVVILAVLISMSCGISGKVSLDPESRKFYETARLIMVKEEKNIFNHLPDRESRQEFIRDFWAKRDPDSDTEENEFKEEFFGRIEYANFHFREGIPGWKTDRGRIFIYLGLPDKIDQRPYINDPTVKGLIWFC</sequence>
<dbReference type="PROSITE" id="PS51257">
    <property type="entry name" value="PROKAR_LIPOPROTEIN"/>
    <property type="match status" value="1"/>
</dbReference>
<evidence type="ECO:0000313" key="3">
    <source>
        <dbReference type="Proteomes" id="UP000315669"/>
    </source>
</evidence>
<feature type="domain" description="GWxTD" evidence="1">
    <location>
        <begin position="46"/>
        <end position="127"/>
    </location>
</feature>
<organism evidence="2 3">
    <name type="scientific">Aerophobetes bacterium</name>
    <dbReference type="NCBI Taxonomy" id="2030807"/>
    <lineage>
        <taxon>Bacteria</taxon>
        <taxon>Candidatus Aerophobota</taxon>
    </lineage>
</organism>
<gene>
    <name evidence="2" type="ORF">E3J32_02295</name>
</gene>
<dbReference type="Pfam" id="PF20094">
    <property type="entry name" value="GWxTD_dom"/>
    <property type="match status" value="1"/>
</dbReference>
<dbReference type="AlphaFoldDB" id="A0A523Y0K3"/>
<dbReference type="InterPro" id="IPR030959">
    <property type="entry name" value="GWxTD_dom"/>
</dbReference>
<evidence type="ECO:0000313" key="2">
    <source>
        <dbReference type="EMBL" id="TET85047.1"/>
    </source>
</evidence>
<dbReference type="NCBIfam" id="TIGR04514">
    <property type="entry name" value="GWxTD_dom"/>
    <property type="match status" value="1"/>
</dbReference>
<accession>A0A523Y0K3</accession>
<comment type="caution">
    <text evidence="2">The sequence shown here is derived from an EMBL/GenBank/DDBJ whole genome shotgun (WGS) entry which is preliminary data.</text>
</comment>
<evidence type="ECO:0000259" key="1">
    <source>
        <dbReference type="Pfam" id="PF20094"/>
    </source>
</evidence>